<dbReference type="InterPro" id="IPR036236">
    <property type="entry name" value="Znf_C2H2_sf"/>
</dbReference>
<keyword evidence="3" id="KW-0677">Repeat</keyword>
<evidence type="ECO:0000313" key="9">
    <source>
        <dbReference type="EnsemblMetazoa" id="SCAU010985-PA"/>
    </source>
</evidence>
<dbReference type="VEuPathDB" id="VectorBase:SCAU010985"/>
<dbReference type="GO" id="GO:0010468">
    <property type="term" value="P:regulation of gene expression"/>
    <property type="evidence" value="ECO:0007669"/>
    <property type="project" value="TreeGrafter"/>
</dbReference>
<dbReference type="STRING" id="35570.A0A1I8PTK7"/>
<protein>
    <recommendedName>
        <fullName evidence="8">C2H2-type domain-containing protein</fullName>
    </recommendedName>
</protein>
<dbReference type="PROSITE" id="PS00028">
    <property type="entry name" value="ZINC_FINGER_C2H2_1"/>
    <property type="match status" value="6"/>
</dbReference>
<dbReference type="AlphaFoldDB" id="A0A1I8PTK7"/>
<proteinExistence type="predicted"/>
<feature type="domain" description="C2H2-type" evidence="8">
    <location>
        <begin position="279"/>
        <end position="306"/>
    </location>
</feature>
<dbReference type="PANTHER" id="PTHR16515:SF66">
    <property type="entry name" value="C2H2-TYPE DOMAIN-CONTAINING PROTEIN"/>
    <property type="match status" value="1"/>
</dbReference>
<feature type="domain" description="C2H2-type" evidence="8">
    <location>
        <begin position="166"/>
        <end position="194"/>
    </location>
</feature>
<keyword evidence="10" id="KW-1185">Reference proteome</keyword>
<dbReference type="InterPro" id="IPR050331">
    <property type="entry name" value="Zinc_finger"/>
</dbReference>
<evidence type="ECO:0000256" key="1">
    <source>
        <dbReference type="ARBA" id="ARBA00004123"/>
    </source>
</evidence>
<evidence type="ECO:0000256" key="6">
    <source>
        <dbReference type="ARBA" id="ARBA00023242"/>
    </source>
</evidence>
<keyword evidence="5" id="KW-0862">Zinc</keyword>
<organism evidence="9 10">
    <name type="scientific">Stomoxys calcitrans</name>
    <name type="common">Stable fly</name>
    <name type="synonym">Conops calcitrans</name>
    <dbReference type="NCBI Taxonomy" id="35570"/>
    <lineage>
        <taxon>Eukaryota</taxon>
        <taxon>Metazoa</taxon>
        <taxon>Ecdysozoa</taxon>
        <taxon>Arthropoda</taxon>
        <taxon>Hexapoda</taxon>
        <taxon>Insecta</taxon>
        <taxon>Pterygota</taxon>
        <taxon>Neoptera</taxon>
        <taxon>Endopterygota</taxon>
        <taxon>Diptera</taxon>
        <taxon>Brachycera</taxon>
        <taxon>Muscomorpha</taxon>
        <taxon>Muscoidea</taxon>
        <taxon>Muscidae</taxon>
        <taxon>Stomoxys</taxon>
    </lineage>
</organism>
<dbReference type="InterPro" id="IPR013087">
    <property type="entry name" value="Znf_C2H2_type"/>
</dbReference>
<evidence type="ECO:0000256" key="5">
    <source>
        <dbReference type="ARBA" id="ARBA00022833"/>
    </source>
</evidence>
<feature type="domain" description="C2H2-type" evidence="8">
    <location>
        <begin position="222"/>
        <end position="249"/>
    </location>
</feature>
<gene>
    <name evidence="9" type="primary">106086858</name>
</gene>
<evidence type="ECO:0000256" key="4">
    <source>
        <dbReference type="ARBA" id="ARBA00022771"/>
    </source>
</evidence>
<feature type="domain" description="C2H2-type" evidence="8">
    <location>
        <begin position="308"/>
        <end position="335"/>
    </location>
</feature>
<keyword evidence="6" id="KW-0539">Nucleus</keyword>
<feature type="domain" description="C2H2-type" evidence="8">
    <location>
        <begin position="250"/>
        <end position="277"/>
    </location>
</feature>
<dbReference type="KEGG" id="scac:106086858"/>
<accession>A0A1I8PTK7</accession>
<keyword evidence="4 7" id="KW-0863">Zinc-finger</keyword>
<evidence type="ECO:0000256" key="3">
    <source>
        <dbReference type="ARBA" id="ARBA00022737"/>
    </source>
</evidence>
<dbReference type="GO" id="GO:0008270">
    <property type="term" value="F:zinc ion binding"/>
    <property type="evidence" value="ECO:0007669"/>
    <property type="project" value="UniProtKB-KW"/>
</dbReference>
<keyword evidence="2" id="KW-0479">Metal-binding</keyword>
<dbReference type="PANTHER" id="PTHR16515">
    <property type="entry name" value="PR DOMAIN ZINC FINGER PROTEIN"/>
    <property type="match status" value="1"/>
</dbReference>
<feature type="domain" description="C2H2-type" evidence="8">
    <location>
        <begin position="369"/>
        <end position="392"/>
    </location>
</feature>
<evidence type="ECO:0000259" key="8">
    <source>
        <dbReference type="PROSITE" id="PS50157"/>
    </source>
</evidence>
<dbReference type="PROSITE" id="PS50157">
    <property type="entry name" value="ZINC_FINGER_C2H2_2"/>
    <property type="match status" value="7"/>
</dbReference>
<dbReference type="Pfam" id="PF00096">
    <property type="entry name" value="zf-C2H2"/>
    <property type="match status" value="4"/>
</dbReference>
<comment type="subcellular location">
    <subcellularLocation>
        <location evidence="1">Nucleus</location>
    </subcellularLocation>
</comment>
<reference evidence="9" key="1">
    <citation type="submission" date="2020-05" db="UniProtKB">
        <authorList>
            <consortium name="EnsemblMetazoa"/>
        </authorList>
    </citation>
    <scope>IDENTIFICATION</scope>
    <source>
        <strain evidence="9">USDA</strain>
    </source>
</reference>
<feature type="domain" description="C2H2-type" evidence="8">
    <location>
        <begin position="194"/>
        <end position="221"/>
    </location>
</feature>
<dbReference type="SUPFAM" id="SSF57667">
    <property type="entry name" value="beta-beta-alpha zinc fingers"/>
    <property type="match status" value="3"/>
</dbReference>
<dbReference type="GO" id="GO:0005634">
    <property type="term" value="C:nucleus"/>
    <property type="evidence" value="ECO:0007669"/>
    <property type="project" value="UniProtKB-SubCell"/>
</dbReference>
<dbReference type="SMART" id="SM00355">
    <property type="entry name" value="ZnF_C2H2"/>
    <property type="match status" value="7"/>
</dbReference>
<dbReference type="OrthoDB" id="6077919at2759"/>
<dbReference type="Gene3D" id="3.30.160.60">
    <property type="entry name" value="Classic Zinc Finger"/>
    <property type="match status" value="4"/>
</dbReference>
<evidence type="ECO:0000313" key="10">
    <source>
        <dbReference type="Proteomes" id="UP000095300"/>
    </source>
</evidence>
<dbReference type="EnsemblMetazoa" id="SCAU010985-RA">
    <property type="protein sequence ID" value="SCAU010985-PA"/>
    <property type="gene ID" value="SCAU010985"/>
</dbReference>
<evidence type="ECO:0000256" key="7">
    <source>
        <dbReference type="PROSITE-ProRule" id="PRU00042"/>
    </source>
</evidence>
<evidence type="ECO:0000256" key="2">
    <source>
        <dbReference type="ARBA" id="ARBA00022723"/>
    </source>
</evidence>
<dbReference type="Proteomes" id="UP000095300">
    <property type="component" value="Unassembled WGS sequence"/>
</dbReference>
<sequence length="397" mass="46482">MESPLCFLCSVTIIDNRLYDVKSTIVPHSRKPVFIVLQHLGNCIKYKLIFQSEGTYVCGDCFDELSNYDSLMLNLLNSQRRLTNQLHYAVNERSEPPGPIEIRLEFEDDPNLEDAFNPELDTKEELIEIDEEFVIQEEVIDNTDNCDTVFDITSNKEGGHTVRDVNHCLTCSATFSSKALLQSHKRECHNGKQFVCKICGASRKDEEYLELHMNVHEGKTENECRYCPKRFSRPVNTLRHMRIHWDKKKFQCEKCGERFSLDNMLYNHRMRHEAEDNPVICSICNQSFKSRKTYNHHILIHQENRPRHHCTLCPKSFTERYTLKMHLKTHRDRQSPTSTVDINPCLVKDSKEETEDAINLLVEGDEVGYNCVICHRKFDDKDCFEHHLQDLHGPIFK</sequence>
<name>A0A1I8PTK7_STOCA</name>